<evidence type="ECO:0000256" key="4">
    <source>
        <dbReference type="PIRSR" id="PIRSR000097-2"/>
    </source>
</evidence>
<dbReference type="SUPFAM" id="SSF51430">
    <property type="entry name" value="NAD(P)-linked oxidoreductase"/>
    <property type="match status" value="1"/>
</dbReference>
<evidence type="ECO:0000313" key="7">
    <source>
        <dbReference type="Proteomes" id="UP000813463"/>
    </source>
</evidence>
<dbReference type="PROSITE" id="PS00063">
    <property type="entry name" value="ALDOKETO_REDUCTASE_3"/>
    <property type="match status" value="1"/>
</dbReference>
<dbReference type="PIRSF" id="PIRSF000097">
    <property type="entry name" value="AKR"/>
    <property type="match status" value="1"/>
</dbReference>
<dbReference type="InterPro" id="IPR018170">
    <property type="entry name" value="Aldo/ket_reductase_CS"/>
</dbReference>
<reference evidence="7" key="1">
    <citation type="journal article" date="2021" name="Nat. Commun.">
        <title>Genomic analyses provide insights into spinach domestication and the genetic basis of agronomic traits.</title>
        <authorList>
            <person name="Cai X."/>
            <person name="Sun X."/>
            <person name="Xu C."/>
            <person name="Sun H."/>
            <person name="Wang X."/>
            <person name="Ge C."/>
            <person name="Zhang Z."/>
            <person name="Wang Q."/>
            <person name="Fei Z."/>
            <person name="Jiao C."/>
            <person name="Wang Q."/>
        </authorList>
    </citation>
    <scope>NUCLEOTIDE SEQUENCE [LARGE SCALE GENOMIC DNA]</scope>
    <source>
        <strain evidence="7">cv. Varoflay</strain>
    </source>
</reference>
<evidence type="ECO:0000256" key="2">
    <source>
        <dbReference type="ARBA" id="ARBA00022857"/>
    </source>
</evidence>
<dbReference type="FunFam" id="3.20.20.100:FF:000013">
    <property type="entry name" value="NADPH-dependent codeinone reductase 1-1"/>
    <property type="match status" value="1"/>
</dbReference>
<proteinExistence type="inferred from homology"/>
<dbReference type="GO" id="GO:0005829">
    <property type="term" value="C:cytosol"/>
    <property type="evidence" value="ECO:0000318"/>
    <property type="project" value="GO_Central"/>
</dbReference>
<dbReference type="InterPro" id="IPR023210">
    <property type="entry name" value="NADP_OxRdtase_dom"/>
</dbReference>
<dbReference type="KEGG" id="soe:110793140"/>
<comment type="similarity">
    <text evidence="1">Belongs to the aldo/keto reductase family.</text>
</comment>
<feature type="binding site" evidence="4">
    <location>
        <position position="122"/>
    </location>
    <ligand>
        <name>substrate</name>
    </ligand>
</feature>
<dbReference type="Gene3D" id="3.20.20.100">
    <property type="entry name" value="NADP-dependent oxidoreductase domain"/>
    <property type="match status" value="1"/>
</dbReference>
<keyword evidence="7" id="KW-1185">Reference proteome</keyword>
<name>A0A9R0IQL6_SPIOL</name>
<dbReference type="RefSeq" id="XP_021853672.1">
    <property type="nucleotide sequence ID" value="XM_021997980.2"/>
</dbReference>
<dbReference type="InterPro" id="IPR036812">
    <property type="entry name" value="NAD(P)_OxRdtase_dom_sf"/>
</dbReference>
<feature type="domain" description="NADP-dependent oxidoreductase" evidence="6">
    <location>
        <begin position="28"/>
        <end position="289"/>
    </location>
</feature>
<dbReference type="GeneID" id="110793140"/>
<evidence type="ECO:0000256" key="5">
    <source>
        <dbReference type="PIRSR" id="PIRSR000097-3"/>
    </source>
</evidence>
<evidence type="ECO:0000313" key="8">
    <source>
        <dbReference type="RefSeq" id="XP_021853672.1"/>
    </source>
</evidence>
<sequence>MHQATFIESNEKMNYFRLMTSGHSIPSLGLGTWQSGSQARYSVQTAILEAGYRHIDTAWEYGVEKEVGEGIKAAIHAGLERKDLFITSKLWCTDLTPERVRPALENTLQQLQLDYLDLYLIHWPFRLKEGASRPPKAGDVLEFDMKGVWREMERLFADGLVKDIGISNFTVTKLTKLLSLALVKPSVCQMEMHPGWRNAKMFNACRENEIHVTAYSPLGSGGKRDLMNDPVVVKVAKKLKKSPAQILIRWGIQRGTSVIPKSSNSERIKENIHVFGWELPDEDFDALSTIKQQKRVMDGETLFVNKDGPFKSVDELWDFEDNPPINFAP</sequence>
<protein>
    <submittedName>
        <fullName evidence="8">Aldose reductase</fullName>
    </submittedName>
</protein>
<dbReference type="AlphaFoldDB" id="A0A9R0IQL6"/>
<evidence type="ECO:0000256" key="1">
    <source>
        <dbReference type="ARBA" id="ARBA00007905"/>
    </source>
</evidence>
<dbReference type="OrthoDB" id="416253at2759"/>
<dbReference type="GO" id="GO:0004032">
    <property type="term" value="F:aldose reductase (NADPH) activity"/>
    <property type="evidence" value="ECO:0000318"/>
    <property type="project" value="GO_Central"/>
</dbReference>
<dbReference type="PROSITE" id="PS00062">
    <property type="entry name" value="ALDOKETO_REDUCTASE_2"/>
    <property type="match status" value="1"/>
</dbReference>
<reference evidence="8" key="2">
    <citation type="submission" date="2025-08" db="UniProtKB">
        <authorList>
            <consortium name="RefSeq"/>
        </authorList>
    </citation>
    <scope>IDENTIFICATION</scope>
    <source>
        <tissue evidence="8">Leaf</tissue>
    </source>
</reference>
<feature type="site" description="Lowers pKa of active site Tyr" evidence="5">
    <location>
        <position position="89"/>
    </location>
</feature>
<dbReference type="InterPro" id="IPR020471">
    <property type="entry name" value="AKR"/>
</dbReference>
<dbReference type="Pfam" id="PF00248">
    <property type="entry name" value="Aldo_ket_red"/>
    <property type="match status" value="1"/>
</dbReference>
<dbReference type="PANTHER" id="PTHR11732">
    <property type="entry name" value="ALDO/KETO REDUCTASE"/>
    <property type="match status" value="1"/>
</dbReference>
<gene>
    <name evidence="8" type="primary">LOC110793140</name>
</gene>
<evidence type="ECO:0000259" key="6">
    <source>
        <dbReference type="Pfam" id="PF00248"/>
    </source>
</evidence>
<dbReference type="PROSITE" id="PS00798">
    <property type="entry name" value="ALDOKETO_REDUCTASE_1"/>
    <property type="match status" value="1"/>
</dbReference>
<keyword evidence="2" id="KW-0521">NADP</keyword>
<dbReference type="PRINTS" id="PR00069">
    <property type="entry name" value="ALDKETRDTASE"/>
</dbReference>
<feature type="active site" description="Proton donor" evidence="3">
    <location>
        <position position="61"/>
    </location>
</feature>
<dbReference type="GO" id="GO:0009821">
    <property type="term" value="P:alkaloid biosynthetic process"/>
    <property type="evidence" value="ECO:0007669"/>
    <property type="project" value="UniProtKB-ARBA"/>
</dbReference>
<organism evidence="7 8">
    <name type="scientific">Spinacia oleracea</name>
    <name type="common">Spinach</name>
    <dbReference type="NCBI Taxonomy" id="3562"/>
    <lineage>
        <taxon>Eukaryota</taxon>
        <taxon>Viridiplantae</taxon>
        <taxon>Streptophyta</taxon>
        <taxon>Embryophyta</taxon>
        <taxon>Tracheophyta</taxon>
        <taxon>Spermatophyta</taxon>
        <taxon>Magnoliopsida</taxon>
        <taxon>eudicotyledons</taxon>
        <taxon>Gunneridae</taxon>
        <taxon>Pentapetalae</taxon>
        <taxon>Caryophyllales</taxon>
        <taxon>Chenopodiaceae</taxon>
        <taxon>Chenopodioideae</taxon>
        <taxon>Anserineae</taxon>
        <taxon>Spinacia</taxon>
    </lineage>
</organism>
<dbReference type="Proteomes" id="UP000813463">
    <property type="component" value="Chromosome 5"/>
</dbReference>
<accession>A0A9R0IQL6</accession>
<evidence type="ECO:0000256" key="3">
    <source>
        <dbReference type="PIRSR" id="PIRSR000097-1"/>
    </source>
</evidence>